<reference evidence="1 2" key="1">
    <citation type="submission" date="2018-05" db="EMBL/GenBank/DDBJ databases">
        <title>Genomic Encyclopedia of Type Strains, Phase IV (KMG-IV): sequencing the most valuable type-strain genomes for metagenomic binning, comparative biology and taxonomic classification.</title>
        <authorList>
            <person name="Goeker M."/>
        </authorList>
    </citation>
    <scope>NUCLEOTIDE SEQUENCE [LARGE SCALE GENOMIC DNA]</scope>
    <source>
        <strain evidence="1 2">DSM 45480</strain>
    </source>
</reference>
<dbReference type="Proteomes" id="UP000246005">
    <property type="component" value="Unassembled WGS sequence"/>
</dbReference>
<proteinExistence type="predicted"/>
<dbReference type="RefSeq" id="WP_109641178.1">
    <property type="nucleotide sequence ID" value="NZ_QGHB01000016.1"/>
</dbReference>
<organism evidence="1 2">
    <name type="scientific">Lentzea atacamensis</name>
    <dbReference type="NCBI Taxonomy" id="531938"/>
    <lineage>
        <taxon>Bacteria</taxon>
        <taxon>Bacillati</taxon>
        <taxon>Actinomycetota</taxon>
        <taxon>Actinomycetes</taxon>
        <taxon>Pseudonocardiales</taxon>
        <taxon>Pseudonocardiaceae</taxon>
        <taxon>Lentzea</taxon>
    </lineage>
</organism>
<sequence>MSAQTVSTCVVCGSETDAFLCGGTKPETGCLGKLQRKLGNCAALQEELDVVLSRQNKTGGQGIGYVTRGADEHPLPVNLKSTEAVARLRDTMCLWIRDLHETHTPRLVDGSIPPVDVELGIVPLSRWLMRHPTWIALHPAADDLYEELTEAMSQAWHTANFMAPDTVFYGICGNVENDEECTAHLYGRADAWTVVCKVCTTEHEDLEERKEQLDWAMEDQYVPMGDLVGLITGKGKRVTSSMVRGLALRGRIVSWVRILDGDVGASVEDWYGNRVRLRTPEDADLQALYRVGDVLDVITERQDTPERQVA</sequence>
<protein>
    <submittedName>
        <fullName evidence="1">Uncharacterized protein</fullName>
    </submittedName>
</protein>
<name>A0A316HN12_9PSEU</name>
<dbReference type="EMBL" id="QGHB01000016">
    <property type="protein sequence ID" value="PWK81704.1"/>
    <property type="molecule type" value="Genomic_DNA"/>
</dbReference>
<evidence type="ECO:0000313" key="1">
    <source>
        <dbReference type="EMBL" id="PWK81704.1"/>
    </source>
</evidence>
<accession>A0A316HN12</accession>
<comment type="caution">
    <text evidence="1">The sequence shown here is derived from an EMBL/GenBank/DDBJ whole genome shotgun (WGS) entry which is preliminary data.</text>
</comment>
<gene>
    <name evidence="1" type="ORF">C8D88_116115</name>
</gene>
<dbReference type="AlphaFoldDB" id="A0A316HN12"/>
<evidence type="ECO:0000313" key="2">
    <source>
        <dbReference type="Proteomes" id="UP000246005"/>
    </source>
</evidence>